<feature type="domain" description="Phosphatidic acid phosphatase type 2/haloperoxidase" evidence="2">
    <location>
        <begin position="29"/>
        <end position="145"/>
    </location>
</feature>
<dbReference type="InterPro" id="IPR000326">
    <property type="entry name" value="PAP2/HPO"/>
</dbReference>
<feature type="transmembrane region" description="Helical" evidence="1">
    <location>
        <begin position="30"/>
        <end position="51"/>
    </location>
</feature>
<dbReference type="SUPFAM" id="SSF48317">
    <property type="entry name" value="Acid phosphatase/Vanadium-dependent haloperoxidase"/>
    <property type="match status" value="1"/>
</dbReference>
<feature type="transmembrane region" description="Helical" evidence="1">
    <location>
        <begin position="126"/>
        <end position="145"/>
    </location>
</feature>
<feature type="transmembrane region" description="Helical" evidence="1">
    <location>
        <begin position="7"/>
        <end position="24"/>
    </location>
</feature>
<dbReference type="InterPro" id="IPR036938">
    <property type="entry name" value="PAP2/HPO_sf"/>
</dbReference>
<dbReference type="GO" id="GO:0042392">
    <property type="term" value="F:sphingosine-1-phosphate phosphatase activity"/>
    <property type="evidence" value="ECO:0007669"/>
    <property type="project" value="TreeGrafter"/>
</dbReference>
<evidence type="ECO:0000256" key="1">
    <source>
        <dbReference type="SAM" id="Phobius"/>
    </source>
</evidence>
<dbReference type="EMBL" id="MN740968">
    <property type="protein sequence ID" value="QHU20461.1"/>
    <property type="molecule type" value="Genomic_DNA"/>
</dbReference>
<organism evidence="3">
    <name type="scientific">viral metagenome</name>
    <dbReference type="NCBI Taxonomy" id="1070528"/>
    <lineage>
        <taxon>unclassified sequences</taxon>
        <taxon>metagenomes</taxon>
        <taxon>organismal metagenomes</taxon>
    </lineage>
</organism>
<name>A0A6C0KTC4_9ZZZZ</name>
<dbReference type="CDD" id="cd01610">
    <property type="entry name" value="PAP2_like"/>
    <property type="match status" value="1"/>
</dbReference>
<dbReference type="PANTHER" id="PTHR14969">
    <property type="entry name" value="SPHINGOSINE-1-PHOSPHATE PHOSPHOHYDROLASE"/>
    <property type="match status" value="1"/>
</dbReference>
<proteinExistence type="predicted"/>
<reference evidence="3" key="1">
    <citation type="journal article" date="2020" name="Nature">
        <title>Giant virus diversity and host interactions through global metagenomics.</title>
        <authorList>
            <person name="Schulz F."/>
            <person name="Roux S."/>
            <person name="Paez-Espino D."/>
            <person name="Jungbluth S."/>
            <person name="Walsh D.A."/>
            <person name="Denef V.J."/>
            <person name="McMahon K.D."/>
            <person name="Konstantinidis K.T."/>
            <person name="Eloe-Fadrosh E.A."/>
            <person name="Kyrpides N.C."/>
            <person name="Woyke T."/>
        </authorList>
    </citation>
    <scope>NUCLEOTIDE SEQUENCE</scope>
    <source>
        <strain evidence="3">GVMAG-S-3300013093-109</strain>
    </source>
</reference>
<keyword evidence="1" id="KW-0472">Membrane</keyword>
<keyword evidence="1" id="KW-1133">Transmembrane helix</keyword>
<accession>A0A6C0KTC4</accession>
<evidence type="ECO:0000259" key="2">
    <source>
        <dbReference type="SMART" id="SM00014"/>
    </source>
</evidence>
<dbReference type="PANTHER" id="PTHR14969:SF13">
    <property type="entry name" value="AT30094P"/>
    <property type="match status" value="1"/>
</dbReference>
<protein>
    <recommendedName>
        <fullName evidence="2">Phosphatidic acid phosphatase type 2/haloperoxidase domain-containing protein</fullName>
    </recommendedName>
</protein>
<evidence type="ECO:0000313" key="3">
    <source>
        <dbReference type="EMBL" id="QHU20461.1"/>
    </source>
</evidence>
<dbReference type="Pfam" id="PF01569">
    <property type="entry name" value="PAP2"/>
    <property type="match status" value="1"/>
</dbReference>
<keyword evidence="1" id="KW-0812">Transmembrane</keyword>
<dbReference type="Gene3D" id="1.20.144.10">
    <property type="entry name" value="Phosphatidic acid phosphatase type 2/haloperoxidase"/>
    <property type="match status" value="1"/>
</dbReference>
<sequence length="148" mass="16646">MDLPNLCSLSLLLVYILPFLLYIINHRWIHLIALAGAVGTASLSEFIKYTLIKEASPRPKGASNCNLWCNDGKQEGNPGMPSGHSSTVTFFSAFYYQQTTNPWIRAALVFYALIVMWSRYEKKCHSVNQIVSGSILGLLTSWLLVRMM</sequence>
<feature type="transmembrane region" description="Helical" evidence="1">
    <location>
        <begin position="103"/>
        <end position="120"/>
    </location>
</feature>
<dbReference type="SMART" id="SM00014">
    <property type="entry name" value="acidPPc"/>
    <property type="match status" value="1"/>
</dbReference>
<dbReference type="AlphaFoldDB" id="A0A6C0KTC4"/>